<evidence type="ECO:0000313" key="2">
    <source>
        <dbReference type="Proteomes" id="UP001517247"/>
    </source>
</evidence>
<protein>
    <submittedName>
        <fullName evidence="1">Uncharacterized protein</fullName>
    </submittedName>
</protein>
<sequence length="91" mass="10313">MNIKELLLNGKAFLALLNDFAIEAKNVIIQDEEMLFSSKRNPKNSVLKESVCIEGKNDEGIFNFFGTLHFNSLDKLAVFEMQGFEKVEARA</sequence>
<dbReference type="EMBL" id="SSHJ02000011">
    <property type="protein sequence ID" value="MFN0257846.1"/>
    <property type="molecule type" value="Genomic_DNA"/>
</dbReference>
<gene>
    <name evidence="1" type="ORF">E6A44_019835</name>
</gene>
<proteinExistence type="predicted"/>
<dbReference type="RefSeq" id="WP_138724922.1">
    <property type="nucleotide sequence ID" value="NZ_SSHJ02000011.1"/>
</dbReference>
<dbReference type="Proteomes" id="UP001517247">
    <property type="component" value="Unassembled WGS sequence"/>
</dbReference>
<accession>A0ABW9JB92</accession>
<keyword evidence="2" id="KW-1185">Reference proteome</keyword>
<reference evidence="1 2" key="1">
    <citation type="submission" date="2024-12" db="EMBL/GenBank/DDBJ databases">
        <authorList>
            <person name="Hu S."/>
        </authorList>
    </citation>
    <scope>NUCLEOTIDE SEQUENCE [LARGE SCALE GENOMIC DNA]</scope>
    <source>
        <strain evidence="1 2">THG-T11</strain>
    </source>
</reference>
<name>A0ABW9JB92_9SPHI</name>
<organism evidence="1 2">
    <name type="scientific">Pedobacter ureilyticus</name>
    <dbReference type="NCBI Taxonomy" id="1393051"/>
    <lineage>
        <taxon>Bacteria</taxon>
        <taxon>Pseudomonadati</taxon>
        <taxon>Bacteroidota</taxon>
        <taxon>Sphingobacteriia</taxon>
        <taxon>Sphingobacteriales</taxon>
        <taxon>Sphingobacteriaceae</taxon>
        <taxon>Pedobacter</taxon>
    </lineage>
</organism>
<comment type="caution">
    <text evidence="1">The sequence shown here is derived from an EMBL/GenBank/DDBJ whole genome shotgun (WGS) entry which is preliminary data.</text>
</comment>
<evidence type="ECO:0000313" key="1">
    <source>
        <dbReference type="EMBL" id="MFN0257846.1"/>
    </source>
</evidence>